<dbReference type="EMBL" id="LCIH01000008">
    <property type="protein sequence ID" value="KKT51773.1"/>
    <property type="molecule type" value="Genomic_DNA"/>
</dbReference>
<organism evidence="2 3">
    <name type="scientific">Candidatus Collierbacteria bacterium GW2011_GWB2_44_22</name>
    <dbReference type="NCBI Taxonomy" id="1618387"/>
    <lineage>
        <taxon>Bacteria</taxon>
        <taxon>Candidatus Collieribacteriota</taxon>
    </lineage>
</organism>
<dbReference type="STRING" id="1618387.UW44_C0008G0095"/>
<reference evidence="2 3" key="1">
    <citation type="journal article" date="2015" name="Nature">
        <title>rRNA introns, odd ribosomes, and small enigmatic genomes across a large radiation of phyla.</title>
        <authorList>
            <person name="Brown C.T."/>
            <person name="Hug L.A."/>
            <person name="Thomas B.C."/>
            <person name="Sharon I."/>
            <person name="Castelle C.J."/>
            <person name="Singh A."/>
            <person name="Wilkins M.J."/>
            <person name="Williams K.H."/>
            <person name="Banfield J.F."/>
        </authorList>
    </citation>
    <scope>NUCLEOTIDE SEQUENCE [LARGE SCALE GENOMIC DNA]</scope>
</reference>
<keyword evidence="1" id="KW-0812">Transmembrane</keyword>
<evidence type="ECO:0000313" key="2">
    <source>
        <dbReference type="EMBL" id="KKT51773.1"/>
    </source>
</evidence>
<accession>A0A0G1HYX1</accession>
<feature type="transmembrane region" description="Helical" evidence="1">
    <location>
        <begin position="6"/>
        <end position="25"/>
    </location>
</feature>
<feature type="transmembrane region" description="Helical" evidence="1">
    <location>
        <begin position="45"/>
        <end position="75"/>
    </location>
</feature>
<dbReference type="AlphaFoldDB" id="A0A0G1HYX1"/>
<keyword evidence="1" id="KW-1133">Transmembrane helix</keyword>
<name>A0A0G1HYX1_9BACT</name>
<keyword evidence="1" id="KW-0472">Membrane</keyword>
<comment type="caution">
    <text evidence="2">The sequence shown here is derived from an EMBL/GenBank/DDBJ whole genome shotgun (WGS) entry which is preliminary data.</text>
</comment>
<evidence type="ECO:0000313" key="3">
    <source>
        <dbReference type="Proteomes" id="UP000034006"/>
    </source>
</evidence>
<evidence type="ECO:0000256" key="1">
    <source>
        <dbReference type="SAM" id="Phobius"/>
    </source>
</evidence>
<protein>
    <submittedName>
        <fullName evidence="2">Uncharacterized protein</fullName>
    </submittedName>
</protein>
<sequence length="92" mass="10544">MALHFPSISDLLWFCIVTALFIFYLTINMRLKGTSFRKSFKNHFYVVWVLAWAFFQSIGIGIVEVILVLGLTLILKSVESQLVRDSTDTPSK</sequence>
<dbReference type="Proteomes" id="UP000034006">
    <property type="component" value="Unassembled WGS sequence"/>
</dbReference>
<proteinExistence type="predicted"/>
<gene>
    <name evidence="2" type="ORF">UW44_C0008G0095</name>
</gene>